<reference evidence="2 3" key="1">
    <citation type="submission" date="2021-03" db="EMBL/GenBank/DDBJ databases">
        <title>Genomic Encyclopedia of Type Strains, Phase III (KMG-III): the genomes of soil and plant-associated and newly described type strains.</title>
        <authorList>
            <person name="Whitman W."/>
        </authorList>
    </citation>
    <scope>NUCLEOTIDE SEQUENCE [LARGE SCALE GENOMIC DNA]</scope>
    <source>
        <strain evidence="2 3">IMMIB AFH-6</strain>
    </source>
</reference>
<evidence type="ECO:0000313" key="3">
    <source>
        <dbReference type="Proteomes" id="UP000781958"/>
    </source>
</evidence>
<dbReference type="EMBL" id="JAGINP010000011">
    <property type="protein sequence ID" value="MBP2293563.1"/>
    <property type="molecule type" value="Genomic_DNA"/>
</dbReference>
<keyword evidence="3" id="KW-1185">Reference proteome</keyword>
<proteinExistence type="predicted"/>
<gene>
    <name evidence="2" type="ORF">J2851_003346</name>
</gene>
<dbReference type="RefSeq" id="WP_209767489.1">
    <property type="nucleotide sequence ID" value="NZ_JAGINP010000011.1"/>
</dbReference>
<organism evidence="2 3">
    <name type="scientific">Azospirillum rugosum</name>
    <dbReference type="NCBI Taxonomy" id="416170"/>
    <lineage>
        <taxon>Bacteria</taxon>
        <taxon>Pseudomonadati</taxon>
        <taxon>Pseudomonadota</taxon>
        <taxon>Alphaproteobacteria</taxon>
        <taxon>Rhodospirillales</taxon>
        <taxon>Azospirillaceae</taxon>
        <taxon>Azospirillum</taxon>
    </lineage>
</organism>
<evidence type="ECO:0000256" key="1">
    <source>
        <dbReference type="SAM" id="MobiDB-lite"/>
    </source>
</evidence>
<dbReference type="Proteomes" id="UP000781958">
    <property type="component" value="Unassembled WGS sequence"/>
</dbReference>
<name>A0ABS4SLX3_9PROT</name>
<accession>A0ABS4SLX3</accession>
<sequence length="121" mass="12275">MTPALLHDIAAVSAALDEARAQAEAGAPIDLAGLESRVSELCAAAEDHRGGALAEPLRAEFQALVAALDALAGTLARQRETMAAAAEGRPDPHSARQRAASAYGRTAAPPSPAPTSDKKPS</sequence>
<evidence type="ECO:0000313" key="2">
    <source>
        <dbReference type="EMBL" id="MBP2293563.1"/>
    </source>
</evidence>
<protein>
    <submittedName>
        <fullName evidence="2">Uncharacterized protein</fullName>
    </submittedName>
</protein>
<comment type="caution">
    <text evidence="2">The sequence shown here is derived from an EMBL/GenBank/DDBJ whole genome shotgun (WGS) entry which is preliminary data.</text>
</comment>
<feature type="region of interest" description="Disordered" evidence="1">
    <location>
        <begin position="80"/>
        <end position="121"/>
    </location>
</feature>